<dbReference type="InterPro" id="IPR011993">
    <property type="entry name" value="PH-like_dom_sf"/>
</dbReference>
<dbReference type="Gene3D" id="2.30.29.30">
    <property type="entry name" value="Pleckstrin-homology domain (PH domain)/Phosphotyrosine-binding domain (PTB)"/>
    <property type="match status" value="1"/>
</dbReference>
<reference evidence="3 4" key="1">
    <citation type="journal article" date="2007" name="Science">
        <title>Sea anemone genome reveals ancestral eumetazoan gene repertoire and genomic organization.</title>
        <authorList>
            <person name="Putnam N.H."/>
            <person name="Srivastava M."/>
            <person name="Hellsten U."/>
            <person name="Dirks B."/>
            <person name="Chapman J."/>
            <person name="Salamov A."/>
            <person name="Terry A."/>
            <person name="Shapiro H."/>
            <person name="Lindquist E."/>
            <person name="Kapitonov V.V."/>
            <person name="Jurka J."/>
            <person name="Genikhovich G."/>
            <person name="Grigoriev I.V."/>
            <person name="Lucas S.M."/>
            <person name="Steele R.E."/>
            <person name="Finnerty J.R."/>
            <person name="Technau U."/>
            <person name="Martindale M.Q."/>
            <person name="Rokhsar D.S."/>
        </authorList>
    </citation>
    <scope>NUCLEOTIDE SEQUENCE [LARGE SCALE GENOMIC DNA]</scope>
    <source>
        <strain evidence="4">CH2 X CH6</strain>
    </source>
</reference>
<dbReference type="AlphaFoldDB" id="A7SYD9"/>
<dbReference type="eggNOG" id="ENOG502S50Y">
    <property type="taxonomic scope" value="Eukaryota"/>
</dbReference>
<dbReference type="Proteomes" id="UP000001593">
    <property type="component" value="Unassembled WGS sequence"/>
</dbReference>
<dbReference type="PANTHER" id="PTHR14336">
    <property type="entry name" value="TANDEM PH DOMAIN CONTAINING PROTEIN"/>
    <property type="match status" value="1"/>
</dbReference>
<accession>A7SYD9</accession>
<dbReference type="SMART" id="SM00233">
    <property type="entry name" value="PH"/>
    <property type="match status" value="1"/>
</dbReference>
<dbReference type="EMBL" id="DS469919">
    <property type="protein sequence ID" value="EDO31263.1"/>
    <property type="molecule type" value="Genomic_DNA"/>
</dbReference>
<dbReference type="InterPro" id="IPR051707">
    <property type="entry name" value="PI-Interact_SigTrans_Reg"/>
</dbReference>
<dbReference type="HOGENOM" id="CLU_834975_0_0_1"/>
<gene>
    <name evidence="3" type="ORF">NEMVEDRAFT_v1g219460</name>
</gene>
<dbReference type="CDD" id="cd00821">
    <property type="entry name" value="PH"/>
    <property type="match status" value="1"/>
</dbReference>
<dbReference type="STRING" id="45351.A7SYD9"/>
<dbReference type="SUPFAM" id="SSF50729">
    <property type="entry name" value="PH domain-like"/>
    <property type="match status" value="1"/>
</dbReference>
<feature type="region of interest" description="Disordered" evidence="1">
    <location>
        <begin position="311"/>
        <end position="333"/>
    </location>
</feature>
<keyword evidence="4" id="KW-1185">Reference proteome</keyword>
<organism evidence="3 4">
    <name type="scientific">Nematostella vectensis</name>
    <name type="common">Starlet sea anemone</name>
    <dbReference type="NCBI Taxonomy" id="45351"/>
    <lineage>
        <taxon>Eukaryota</taxon>
        <taxon>Metazoa</taxon>
        <taxon>Cnidaria</taxon>
        <taxon>Anthozoa</taxon>
        <taxon>Hexacorallia</taxon>
        <taxon>Actiniaria</taxon>
        <taxon>Edwardsiidae</taxon>
        <taxon>Nematostella</taxon>
    </lineage>
</organism>
<dbReference type="PROSITE" id="PS50003">
    <property type="entry name" value="PH_DOMAIN"/>
    <property type="match status" value="1"/>
</dbReference>
<name>A7SYD9_NEMVE</name>
<dbReference type="InterPro" id="IPR001849">
    <property type="entry name" value="PH_domain"/>
</dbReference>
<feature type="domain" description="PH" evidence="2">
    <location>
        <begin position="6"/>
        <end position="122"/>
    </location>
</feature>
<dbReference type="Pfam" id="PF00169">
    <property type="entry name" value="PH"/>
    <property type="match status" value="1"/>
</dbReference>
<evidence type="ECO:0000313" key="3">
    <source>
        <dbReference type="EMBL" id="EDO31263.1"/>
    </source>
</evidence>
<protein>
    <recommendedName>
        <fullName evidence="2">PH domain-containing protein</fullName>
    </recommendedName>
</protein>
<dbReference type="InParanoid" id="A7SYD9"/>
<evidence type="ECO:0000259" key="2">
    <source>
        <dbReference type="PROSITE" id="PS50003"/>
    </source>
</evidence>
<evidence type="ECO:0000313" key="4">
    <source>
        <dbReference type="Proteomes" id="UP000001593"/>
    </source>
</evidence>
<evidence type="ECO:0000256" key="1">
    <source>
        <dbReference type="SAM" id="MobiDB-lite"/>
    </source>
</evidence>
<sequence>MAANDIVLKDGWAVKESGQAMLGQTNWRRRWFRLTRNAEGQVTWAYYRKKEDISSNQCAGHVELDSTYIARNLEVGEKKKKPHCFALGPLFDNLMAKRTYYISCESEADKLSWMEVIGAAIESDFGSSTDTFNANRRSIKSRIDRQTKKQMSRNRPLVCPSSAVYATDYLDSDWRFKQWDTLCSVIRDAKWKKIDVKNGVTVARLSFKHEPYAVIKLDHPFRHEKVLQILEGLVLTSINHPLEESPKRMSSLYTCACVLARRIYRTPHTDNAGEEPLNQLSSRLVYEHHFSTSKHKSKSTTQLFKANDVMPQAQGRKEEGGGGGGRITWCDNK</sequence>
<proteinExistence type="predicted"/>